<comment type="caution">
    <text evidence="1">The sequence shown here is derived from an EMBL/GenBank/DDBJ whole genome shotgun (WGS) entry which is preliminary data.</text>
</comment>
<evidence type="ECO:0000313" key="2">
    <source>
        <dbReference type="Proteomes" id="UP001162992"/>
    </source>
</evidence>
<gene>
    <name evidence="1" type="ORF">O6H91_14G081700</name>
</gene>
<organism evidence="1 2">
    <name type="scientific">Diphasiastrum complanatum</name>
    <name type="common">Issler's clubmoss</name>
    <name type="synonym">Lycopodium complanatum</name>
    <dbReference type="NCBI Taxonomy" id="34168"/>
    <lineage>
        <taxon>Eukaryota</taxon>
        <taxon>Viridiplantae</taxon>
        <taxon>Streptophyta</taxon>
        <taxon>Embryophyta</taxon>
        <taxon>Tracheophyta</taxon>
        <taxon>Lycopodiopsida</taxon>
        <taxon>Lycopodiales</taxon>
        <taxon>Lycopodiaceae</taxon>
        <taxon>Lycopodioideae</taxon>
        <taxon>Diphasiastrum</taxon>
    </lineage>
</organism>
<accession>A0ACC2BS02</accession>
<keyword evidence="2" id="KW-1185">Reference proteome</keyword>
<reference evidence="2" key="1">
    <citation type="journal article" date="2024" name="Proc. Natl. Acad. Sci. U.S.A.">
        <title>Extraordinary preservation of gene collinearity over three hundred million years revealed in homosporous lycophytes.</title>
        <authorList>
            <person name="Li C."/>
            <person name="Wickell D."/>
            <person name="Kuo L.Y."/>
            <person name="Chen X."/>
            <person name="Nie B."/>
            <person name="Liao X."/>
            <person name="Peng D."/>
            <person name="Ji J."/>
            <person name="Jenkins J."/>
            <person name="Williams M."/>
            <person name="Shu S."/>
            <person name="Plott C."/>
            <person name="Barry K."/>
            <person name="Rajasekar S."/>
            <person name="Grimwood J."/>
            <person name="Han X."/>
            <person name="Sun S."/>
            <person name="Hou Z."/>
            <person name="He W."/>
            <person name="Dai G."/>
            <person name="Sun C."/>
            <person name="Schmutz J."/>
            <person name="Leebens-Mack J.H."/>
            <person name="Li F.W."/>
            <person name="Wang L."/>
        </authorList>
    </citation>
    <scope>NUCLEOTIDE SEQUENCE [LARGE SCALE GENOMIC DNA]</scope>
    <source>
        <strain evidence="2">cv. PW_Plant_1</strain>
    </source>
</reference>
<evidence type="ECO:0000313" key="1">
    <source>
        <dbReference type="EMBL" id="KAJ7532299.1"/>
    </source>
</evidence>
<sequence>MDLETLLQLEFCCWMQQAHSCGPVQSHIHKSSDSWIQFDNRTGQLKFGLGGLLWLIQLPSGYRSEADPTGRWKRIQSSSATTISQAFRVRILGASGPVMSCKHTASDPEIIFNEQKIKETSDWKIDLCWAEPGLRADLAQVAAMCEKLIQSAGTLFDVLDAMESFCEQYVRFADEKDAMLCRYLRYNVEAAVSRCKISSETVEEVAKAAAAILSCLLLQGNCEALAAKLTEVSFGYGSSDESATSSAETTTYGKLEMDSSITMSKWKAFGAAAGDDTKADEIPIIHTQEDHALANEYEQLEDQNVTNLSIKKRKLSDAGNHIISNKGWGLRSSSDYFSLLELIKETDVKKFIRLSDEFRKTSTSTVWKMAKVKAIRDGKVLHWCNIRGSWQNNLTIDISLDLPSFMDNDLTAVANAIGLNKDQPLYIKIIFQKHSSEQSISLTDPAVIASQPYCKALSSSFAISYLLPHIVRQYLEQQLKPSLVLSQKNCFTGLLRYVVKYLACLTSICVVCGLQLGYVPSDDPRVCSLTICQARFLSWSMVKKPAASSPQPAKIAKELELSYWDYYDSDDCTDGDQLNDNLFLSDKSDDSIGKDEAHEHDITDNDGDTDMETDAGHAATCSALRSIVADAKLMLKAGSMQPQKQIFGTSTLPSSEIV</sequence>
<dbReference type="Proteomes" id="UP001162992">
    <property type="component" value="Chromosome 14"/>
</dbReference>
<name>A0ACC2BS02_DIPCM</name>
<protein>
    <submittedName>
        <fullName evidence="1">Uncharacterized protein</fullName>
    </submittedName>
</protein>
<proteinExistence type="predicted"/>
<dbReference type="EMBL" id="CM055105">
    <property type="protein sequence ID" value="KAJ7532299.1"/>
    <property type="molecule type" value="Genomic_DNA"/>
</dbReference>